<dbReference type="PRINTS" id="PR00971">
    <property type="entry name" value="RIBOSOMALS10"/>
</dbReference>
<feature type="domain" description="Small ribosomal subunit protein uS10" evidence="6">
    <location>
        <begin position="28"/>
        <end position="128"/>
    </location>
</feature>
<sequence>MIDSNSEREMDKKKVSRKPSKKIKEGMSIVFKSCDGAALDSCVAYIVEIARSLGLSIKGPVPMPTTRKVFTVLKSPHIDKRAMDQFELRYMKRVLFLKEYSKPILDLLESKMVAGNYSIPRNVEIEMKV</sequence>
<dbReference type="GO" id="GO:0005840">
    <property type="term" value="C:ribosome"/>
    <property type="evidence" value="ECO:0007669"/>
    <property type="project" value="UniProtKB-KW"/>
</dbReference>
<keyword evidence="8" id="KW-1185">Reference proteome</keyword>
<dbReference type="GO" id="GO:0003735">
    <property type="term" value="F:structural constituent of ribosome"/>
    <property type="evidence" value="ECO:0007669"/>
    <property type="project" value="InterPro"/>
</dbReference>
<evidence type="ECO:0000313" key="7">
    <source>
        <dbReference type="EMBL" id="QEK38900.1"/>
    </source>
</evidence>
<dbReference type="InterPro" id="IPR001848">
    <property type="entry name" value="Ribosomal_uS10"/>
</dbReference>
<dbReference type="HAMAP" id="MF_00508">
    <property type="entry name" value="Ribosomal_uS10"/>
    <property type="match status" value="1"/>
</dbReference>
<evidence type="ECO:0000256" key="5">
    <source>
        <dbReference type="SAM" id="MobiDB-lite"/>
    </source>
</evidence>
<reference evidence="7 8" key="1">
    <citation type="submission" date="2019-08" db="EMBL/GenBank/DDBJ databases">
        <title>Highly reduced genomes of protist endosymbionts show evolutionary convergence.</title>
        <authorList>
            <person name="George E."/>
            <person name="Husnik F."/>
            <person name="Tashyreva D."/>
            <person name="Prokopchuk G."/>
            <person name="Horak A."/>
            <person name="Kwong W.K."/>
            <person name="Lukes J."/>
            <person name="Keeling P.J."/>
        </authorList>
    </citation>
    <scope>NUCLEOTIDE SEQUENCE [LARGE SCALE GENOMIC DNA]</scope>
    <source>
        <strain evidence="7">1604HC</strain>
    </source>
</reference>
<dbReference type="GO" id="GO:1990904">
    <property type="term" value="C:ribonucleoprotein complex"/>
    <property type="evidence" value="ECO:0007669"/>
    <property type="project" value="UniProtKB-KW"/>
</dbReference>
<dbReference type="SUPFAM" id="SSF54999">
    <property type="entry name" value="Ribosomal protein S10"/>
    <property type="match status" value="1"/>
</dbReference>
<comment type="subunit">
    <text evidence="4">Part of the 30S ribosomal subunit.</text>
</comment>
<dbReference type="GO" id="GO:0006412">
    <property type="term" value="P:translation"/>
    <property type="evidence" value="ECO:0007669"/>
    <property type="project" value="UniProtKB-UniRule"/>
</dbReference>
<keyword evidence="2 4" id="KW-0689">Ribosomal protein</keyword>
<dbReference type="InterPro" id="IPR036838">
    <property type="entry name" value="Ribosomal_uS10_dom_sf"/>
</dbReference>
<evidence type="ECO:0000256" key="1">
    <source>
        <dbReference type="ARBA" id="ARBA00007102"/>
    </source>
</evidence>
<dbReference type="SMART" id="SM01403">
    <property type="entry name" value="Ribosomal_S10"/>
    <property type="match status" value="1"/>
</dbReference>
<dbReference type="KEGG" id="nabu:FZC36_00405"/>
<dbReference type="RefSeq" id="WP_148972023.1">
    <property type="nucleotide sequence ID" value="NZ_CP043314.1"/>
</dbReference>
<organism evidence="7 8">
    <name type="scientific">Candidatus Nesciobacter abundans</name>
    <dbReference type="NCBI Taxonomy" id="2601668"/>
    <lineage>
        <taxon>Bacteria</taxon>
        <taxon>Pseudomonadati</taxon>
        <taxon>Pseudomonadota</taxon>
        <taxon>Alphaproteobacteria</taxon>
        <taxon>Holosporales</taxon>
        <taxon>Holosporaceae</taxon>
        <taxon>Candidatus Nesciobacter</taxon>
    </lineage>
</organism>
<evidence type="ECO:0000256" key="2">
    <source>
        <dbReference type="ARBA" id="ARBA00022980"/>
    </source>
</evidence>
<comment type="function">
    <text evidence="4">Involved in the binding of tRNA to the ribosomes.</text>
</comment>
<evidence type="ECO:0000256" key="4">
    <source>
        <dbReference type="HAMAP-Rule" id="MF_00508"/>
    </source>
</evidence>
<feature type="compositionally biased region" description="Basic and acidic residues" evidence="5">
    <location>
        <begin position="1"/>
        <end position="13"/>
    </location>
</feature>
<dbReference type="Pfam" id="PF00338">
    <property type="entry name" value="Ribosomal_S10"/>
    <property type="match status" value="1"/>
</dbReference>
<gene>
    <name evidence="4 7" type="primary">rpsJ</name>
    <name evidence="7" type="synonym">nusE</name>
    <name evidence="7" type="ORF">FZC36_00405</name>
</gene>
<comment type="similarity">
    <text evidence="1 4">Belongs to the universal ribosomal protein uS10 family.</text>
</comment>
<dbReference type="GO" id="GO:0000049">
    <property type="term" value="F:tRNA binding"/>
    <property type="evidence" value="ECO:0007669"/>
    <property type="project" value="UniProtKB-UniRule"/>
</dbReference>
<evidence type="ECO:0000313" key="8">
    <source>
        <dbReference type="Proteomes" id="UP000324924"/>
    </source>
</evidence>
<name>A0A5C0UGP3_9PROT</name>
<dbReference type="OrthoDB" id="9804464at2"/>
<keyword evidence="3 4" id="KW-0687">Ribonucleoprotein</keyword>
<dbReference type="PANTHER" id="PTHR11700">
    <property type="entry name" value="30S RIBOSOMAL PROTEIN S10 FAMILY MEMBER"/>
    <property type="match status" value="1"/>
</dbReference>
<dbReference type="EMBL" id="CP043314">
    <property type="protein sequence ID" value="QEK38900.1"/>
    <property type="molecule type" value="Genomic_DNA"/>
</dbReference>
<proteinExistence type="inferred from homology"/>
<dbReference type="Gene3D" id="3.30.70.600">
    <property type="entry name" value="Ribosomal protein S10 domain"/>
    <property type="match status" value="1"/>
</dbReference>
<evidence type="ECO:0000259" key="6">
    <source>
        <dbReference type="SMART" id="SM01403"/>
    </source>
</evidence>
<protein>
    <recommendedName>
        <fullName evidence="4">Small ribosomal subunit protein uS10</fullName>
    </recommendedName>
</protein>
<dbReference type="PROSITE" id="PS00361">
    <property type="entry name" value="RIBOSOMAL_S10"/>
    <property type="match status" value="1"/>
</dbReference>
<accession>A0A5C0UGP3</accession>
<feature type="region of interest" description="Disordered" evidence="5">
    <location>
        <begin position="1"/>
        <end position="22"/>
    </location>
</feature>
<dbReference type="InterPro" id="IPR018268">
    <property type="entry name" value="Ribosomal_uS10_CS"/>
</dbReference>
<evidence type="ECO:0000256" key="3">
    <source>
        <dbReference type="ARBA" id="ARBA00023274"/>
    </source>
</evidence>
<dbReference type="Proteomes" id="UP000324924">
    <property type="component" value="Chromosome"/>
</dbReference>
<dbReference type="InterPro" id="IPR027486">
    <property type="entry name" value="Ribosomal_uS10_dom"/>
</dbReference>
<dbReference type="AlphaFoldDB" id="A0A5C0UGP3"/>